<evidence type="ECO:0000313" key="3">
    <source>
        <dbReference type="Proteomes" id="UP000789396"/>
    </source>
</evidence>
<reference evidence="2" key="1">
    <citation type="submission" date="2021-06" db="EMBL/GenBank/DDBJ databases">
        <authorList>
            <person name="Kallberg Y."/>
            <person name="Tangrot J."/>
            <person name="Rosling A."/>
        </authorList>
    </citation>
    <scope>NUCLEOTIDE SEQUENCE</scope>
    <source>
        <strain evidence="2">IN212</strain>
    </source>
</reference>
<proteinExistence type="predicted"/>
<feature type="non-terminal residue" evidence="2">
    <location>
        <position position="1"/>
    </location>
</feature>
<feature type="region of interest" description="Disordered" evidence="1">
    <location>
        <begin position="151"/>
        <end position="174"/>
    </location>
</feature>
<sequence length="197" mass="22532">RQEQLENDMCLAFVCASISFNVAGNEIFRGWLQNLRPGFKIPSPKTLAERILNKQIIQVEAKMENELQNQYKRIATCASALWKSLGNSESTCRQLIGQLASYKENESPYDDPFEPDCQTPQTWWKTIEDISYIDRELTLEDVLAVANEVEELDDNDSDEGSAEDDKTEFESLDETLNLEENFDLNYEFFGTKSSSTS</sequence>
<dbReference type="EMBL" id="CAJVPZ010026923">
    <property type="protein sequence ID" value="CAG8727108.1"/>
    <property type="molecule type" value="Genomic_DNA"/>
</dbReference>
<dbReference type="AlphaFoldDB" id="A0A9N9IA56"/>
<evidence type="ECO:0000313" key="2">
    <source>
        <dbReference type="EMBL" id="CAG8727108.1"/>
    </source>
</evidence>
<keyword evidence="3" id="KW-1185">Reference proteome</keyword>
<comment type="caution">
    <text evidence="2">The sequence shown here is derived from an EMBL/GenBank/DDBJ whole genome shotgun (WGS) entry which is preliminary data.</text>
</comment>
<gene>
    <name evidence="2" type="ORF">RFULGI_LOCUS11857</name>
</gene>
<feature type="non-terminal residue" evidence="2">
    <location>
        <position position="197"/>
    </location>
</feature>
<dbReference type="Proteomes" id="UP000789396">
    <property type="component" value="Unassembled WGS sequence"/>
</dbReference>
<accession>A0A9N9IA56</accession>
<protein>
    <submittedName>
        <fullName evidence="2">10844_t:CDS:1</fullName>
    </submittedName>
</protein>
<organism evidence="2 3">
    <name type="scientific">Racocetra fulgida</name>
    <dbReference type="NCBI Taxonomy" id="60492"/>
    <lineage>
        <taxon>Eukaryota</taxon>
        <taxon>Fungi</taxon>
        <taxon>Fungi incertae sedis</taxon>
        <taxon>Mucoromycota</taxon>
        <taxon>Glomeromycotina</taxon>
        <taxon>Glomeromycetes</taxon>
        <taxon>Diversisporales</taxon>
        <taxon>Gigasporaceae</taxon>
        <taxon>Racocetra</taxon>
    </lineage>
</organism>
<dbReference type="OrthoDB" id="2410582at2759"/>
<evidence type="ECO:0000256" key="1">
    <source>
        <dbReference type="SAM" id="MobiDB-lite"/>
    </source>
</evidence>
<name>A0A9N9IA56_9GLOM</name>